<gene>
    <name evidence="2" type="ORF">mMyoMyo1_008677</name>
</gene>
<accession>A0A7J7UQ37</accession>
<comment type="caution">
    <text evidence="2">The sequence shown here is derived from an EMBL/GenBank/DDBJ whole genome shotgun (WGS) entry which is preliminary data.</text>
</comment>
<dbReference type="Proteomes" id="UP000527355">
    <property type="component" value="Unassembled WGS sequence"/>
</dbReference>
<feature type="region of interest" description="Disordered" evidence="1">
    <location>
        <begin position="51"/>
        <end position="111"/>
    </location>
</feature>
<feature type="compositionally biased region" description="Acidic residues" evidence="1">
    <location>
        <begin position="94"/>
        <end position="106"/>
    </location>
</feature>
<name>A0A7J7UQ37_MYOMY</name>
<reference evidence="2 3" key="1">
    <citation type="journal article" date="2020" name="Nature">
        <title>Six reference-quality genomes reveal evolution of bat adaptations.</title>
        <authorList>
            <person name="Jebb D."/>
            <person name="Huang Z."/>
            <person name="Pippel M."/>
            <person name="Hughes G.M."/>
            <person name="Lavrichenko K."/>
            <person name="Devanna P."/>
            <person name="Winkler S."/>
            <person name="Jermiin L.S."/>
            <person name="Skirmuntt E.C."/>
            <person name="Katzourakis A."/>
            <person name="Burkitt-Gray L."/>
            <person name="Ray D.A."/>
            <person name="Sullivan K.A.M."/>
            <person name="Roscito J.G."/>
            <person name="Kirilenko B.M."/>
            <person name="Davalos L.M."/>
            <person name="Corthals A.P."/>
            <person name="Power M.L."/>
            <person name="Jones G."/>
            <person name="Ransome R.D."/>
            <person name="Dechmann D.K.N."/>
            <person name="Locatelli A.G."/>
            <person name="Puechmaille S.J."/>
            <person name="Fedrigo O."/>
            <person name="Jarvis E.D."/>
            <person name="Hiller M."/>
            <person name="Vernes S.C."/>
            <person name="Myers E.W."/>
            <person name="Teeling E.C."/>
        </authorList>
    </citation>
    <scope>NUCLEOTIDE SEQUENCE [LARGE SCALE GENOMIC DNA]</scope>
    <source>
        <strain evidence="2">MMyoMyo1</strain>
        <tissue evidence="2">Flight muscle</tissue>
    </source>
</reference>
<protein>
    <submittedName>
        <fullName evidence="2">Uncharacterized protein</fullName>
    </submittedName>
</protein>
<keyword evidence="3" id="KW-1185">Reference proteome</keyword>
<evidence type="ECO:0000313" key="2">
    <source>
        <dbReference type="EMBL" id="KAF6314902.1"/>
    </source>
</evidence>
<organism evidence="2 3">
    <name type="scientific">Myotis myotis</name>
    <name type="common">Greater mouse-eared bat</name>
    <name type="synonym">Vespertilio myotis</name>
    <dbReference type="NCBI Taxonomy" id="51298"/>
    <lineage>
        <taxon>Eukaryota</taxon>
        <taxon>Metazoa</taxon>
        <taxon>Chordata</taxon>
        <taxon>Craniata</taxon>
        <taxon>Vertebrata</taxon>
        <taxon>Euteleostomi</taxon>
        <taxon>Mammalia</taxon>
        <taxon>Eutheria</taxon>
        <taxon>Laurasiatheria</taxon>
        <taxon>Chiroptera</taxon>
        <taxon>Yangochiroptera</taxon>
        <taxon>Vespertilionidae</taxon>
        <taxon>Myotis</taxon>
    </lineage>
</organism>
<feature type="region of interest" description="Disordered" evidence="1">
    <location>
        <begin position="1"/>
        <end position="31"/>
    </location>
</feature>
<evidence type="ECO:0000256" key="1">
    <source>
        <dbReference type="SAM" id="MobiDB-lite"/>
    </source>
</evidence>
<evidence type="ECO:0000313" key="3">
    <source>
        <dbReference type="Proteomes" id="UP000527355"/>
    </source>
</evidence>
<dbReference type="AlphaFoldDB" id="A0A7J7UQ37"/>
<dbReference type="EMBL" id="JABWUV010000012">
    <property type="protein sequence ID" value="KAF6314902.1"/>
    <property type="molecule type" value="Genomic_DNA"/>
</dbReference>
<proteinExistence type="predicted"/>
<feature type="compositionally biased region" description="Low complexity" evidence="1">
    <location>
        <begin position="68"/>
        <end position="89"/>
    </location>
</feature>
<sequence length="137" mass="14324">MSSDLTSWRWGPTEPGNHAPHTITAPSHLTRTETVERTPCFRVVAQCAEAAPPVPSEVQPEEQEAELEASPSLELLAPPAASPAAAVGPGPAPDETEAPPGLDEEPSLAPMLVPAPEEELPVEAQLKGPFLNVVALC</sequence>